<dbReference type="EMBL" id="CACRXK020023073">
    <property type="protein sequence ID" value="CAB4037428.1"/>
    <property type="molecule type" value="Genomic_DNA"/>
</dbReference>
<dbReference type="Proteomes" id="UP001152795">
    <property type="component" value="Unassembled WGS sequence"/>
</dbReference>
<accession>A0A6S7K1X8</accession>
<name>A0A6S7K1X8_PARCT</name>
<keyword evidence="2" id="KW-1185">Reference proteome</keyword>
<organism evidence="1 2">
    <name type="scientific">Paramuricea clavata</name>
    <name type="common">Red gorgonian</name>
    <name type="synonym">Violescent sea-whip</name>
    <dbReference type="NCBI Taxonomy" id="317549"/>
    <lineage>
        <taxon>Eukaryota</taxon>
        <taxon>Metazoa</taxon>
        <taxon>Cnidaria</taxon>
        <taxon>Anthozoa</taxon>
        <taxon>Octocorallia</taxon>
        <taxon>Malacalcyonacea</taxon>
        <taxon>Plexauridae</taxon>
        <taxon>Paramuricea</taxon>
    </lineage>
</organism>
<gene>
    <name evidence="1" type="ORF">PACLA_8A089019</name>
</gene>
<evidence type="ECO:0000313" key="1">
    <source>
        <dbReference type="EMBL" id="CAB4037428.1"/>
    </source>
</evidence>
<dbReference type="OrthoDB" id="18585at2759"/>
<dbReference type="AlphaFoldDB" id="A0A6S7K1X8"/>
<evidence type="ECO:0000313" key="2">
    <source>
        <dbReference type="Proteomes" id="UP001152795"/>
    </source>
</evidence>
<feature type="non-terminal residue" evidence="1">
    <location>
        <position position="1"/>
    </location>
</feature>
<protein>
    <submittedName>
        <fullName evidence="1">Uncharacterized protein</fullName>
    </submittedName>
</protein>
<comment type="caution">
    <text evidence="1">The sequence shown here is derived from an EMBL/GenBank/DDBJ whole genome shotgun (WGS) entry which is preliminary data.</text>
</comment>
<reference evidence="1" key="1">
    <citation type="submission" date="2020-04" db="EMBL/GenBank/DDBJ databases">
        <authorList>
            <person name="Alioto T."/>
            <person name="Alioto T."/>
            <person name="Gomez Garrido J."/>
        </authorList>
    </citation>
    <scope>NUCLEOTIDE SEQUENCE</scope>
    <source>
        <strain evidence="1">A484AB</strain>
    </source>
</reference>
<sequence>MGYVGLMEKFGSDEVFATLYLPMTIANILQQFNNSYEQLGNPRQTVWQDPLKSGWTNPGFGAWIQYAHPNYTNNTMNFTSVEMKGLYGVLGNTSLLFGETANKTVKEECDKNPAQKKCGFLLQAQAAAMLQQRNLSTTNTFLSLFGLMSAAFCPNTTYQCFDKLNSLLEAIFSYIAHVNKYTMWAILGEQFDIVSTMPQKNLSLGYTIKNVINPETGAPTFIPGVVRIHSNKSDAIKTDKESTFYTCEAGDGKKFQWAAYDGKTNTSAIPNMTAEESAVHGYSMIVPRSDTADKPCTFSHELPYTHIEMFASVIGMRVTLRYMGETSLHGLELKRFIPDKDAFLKHNGVQQGYIDFTVQNKVPSFLTYAHLLYTNVTVPASFNQTPDVKKHEST</sequence>
<proteinExistence type="predicted"/>